<accession>A0A514CE55</accession>
<dbReference type="AlphaFoldDB" id="A0A514CE55"/>
<sequence>MNTSYCYLLGLCFFAILSALSPLTNVNVSTVPKTQEDITLKSTFIFGAASYGKSFINEVENPKIYYNHSIKSQKLFPFPNNTKVKSPYNHINGRLDPQASPSSPLYGRMVYQNERLLLQTAKKSDAVDFKAIVINEVMAAPKKNNPLPYAEYVEIFNPSDQVIDLGGFYLKDAKKDVKLPAYSMAPEEYLVLVDKDDAQDFEPFGKVLPLSSWPGYTNSQGEVYLCDDNKVIIDSLVYSNKSYGSSSKASDGFSLEVVNPFLTCDQSLLLQASAAPKKGTPGKENSVFDITPDMMGPQVISATVQDSISILVTFDKTLSSSALSAKWTLSNGLNIIQNNFAEGAINAVSLTLDRPLEEKTAYKVTVSDLYDCAGNSVDPAANSATFQLPSLASGGEIILNELLSNPRSGTPKFVEIYNHSSKYIDLNGWKLANIDDGTIDSRKTISDVAKIIAPFDYLVVTKDIAELSLQYPNGKKEKWIELSSLPSYPIKGGAVVLLSPDEKWIERLDYTEKMHHPLIQNPKGISLERFSPEEYGNNPENWHSAAAAAGYATPGYKNSQRFSLEHTGAAISIQPKVFIPEAAGEQPFTTISYELADAGYLGTLRIFGTDGRLVMTICQNELWGTKGFYTWNGTNEKGRRVRPGYYILLAGLVHPNGHVKQIKKTIVVGSKLR</sequence>
<proteinExistence type="predicted"/>
<organism evidence="4 5">
    <name type="scientific">Echinicola soli</name>
    <dbReference type="NCBI Taxonomy" id="2591634"/>
    <lineage>
        <taxon>Bacteria</taxon>
        <taxon>Pseudomonadati</taxon>
        <taxon>Bacteroidota</taxon>
        <taxon>Cytophagia</taxon>
        <taxon>Cytophagales</taxon>
        <taxon>Cyclobacteriaceae</taxon>
        <taxon>Echinicola</taxon>
    </lineage>
</organism>
<evidence type="ECO:0000256" key="2">
    <source>
        <dbReference type="SAM" id="SignalP"/>
    </source>
</evidence>
<dbReference type="InterPro" id="IPR036415">
    <property type="entry name" value="Lamin_tail_dom_sf"/>
</dbReference>
<evidence type="ECO:0000259" key="3">
    <source>
        <dbReference type="PROSITE" id="PS51841"/>
    </source>
</evidence>
<dbReference type="SUPFAM" id="SSF74853">
    <property type="entry name" value="Lamin A/C globular tail domain"/>
    <property type="match status" value="2"/>
</dbReference>
<reference evidence="4 5" key="1">
    <citation type="submission" date="2019-06" db="EMBL/GenBank/DDBJ databases">
        <title>Echinicola alkalisoli sp. nov. isolated from saline soil.</title>
        <authorList>
            <person name="Sun J.-Q."/>
            <person name="Xu L."/>
        </authorList>
    </citation>
    <scope>NUCLEOTIDE SEQUENCE [LARGE SCALE GENOMIC DNA]</scope>
    <source>
        <strain evidence="4 5">LN3S3</strain>
    </source>
</reference>
<feature type="domain" description="LTD" evidence="3">
    <location>
        <begin position="382"/>
        <end position="522"/>
    </location>
</feature>
<dbReference type="PROSITE" id="PS51841">
    <property type="entry name" value="LTD"/>
    <property type="match status" value="2"/>
</dbReference>
<dbReference type="RefSeq" id="WP_141613359.1">
    <property type="nucleotide sequence ID" value="NZ_CP041253.1"/>
</dbReference>
<keyword evidence="1 2" id="KW-0732">Signal</keyword>
<gene>
    <name evidence="4" type="ORF">FKX85_03210</name>
</gene>
<dbReference type="OrthoDB" id="9758406at2"/>
<dbReference type="InterPro" id="IPR001322">
    <property type="entry name" value="Lamin_tail_dom"/>
</dbReference>
<dbReference type="Gene3D" id="2.60.40.4070">
    <property type="match status" value="1"/>
</dbReference>
<evidence type="ECO:0000313" key="4">
    <source>
        <dbReference type="EMBL" id="QDH78097.1"/>
    </source>
</evidence>
<evidence type="ECO:0000313" key="5">
    <source>
        <dbReference type="Proteomes" id="UP000316614"/>
    </source>
</evidence>
<protein>
    <recommendedName>
        <fullName evidence="3">LTD domain-containing protein</fullName>
    </recommendedName>
</protein>
<dbReference type="KEGG" id="echi:FKX85_03210"/>
<feature type="signal peptide" evidence="2">
    <location>
        <begin position="1"/>
        <end position="21"/>
    </location>
</feature>
<name>A0A514CE55_9BACT</name>
<evidence type="ECO:0000256" key="1">
    <source>
        <dbReference type="ARBA" id="ARBA00022729"/>
    </source>
</evidence>
<feature type="chain" id="PRO_5022074579" description="LTD domain-containing protein" evidence="2">
    <location>
        <begin position="22"/>
        <end position="673"/>
    </location>
</feature>
<dbReference type="Pfam" id="PF00932">
    <property type="entry name" value="LTD"/>
    <property type="match status" value="2"/>
</dbReference>
<dbReference type="Gene3D" id="2.60.40.1220">
    <property type="match status" value="1"/>
</dbReference>
<feature type="domain" description="LTD" evidence="3">
    <location>
        <begin position="114"/>
        <end position="240"/>
    </location>
</feature>
<dbReference type="Proteomes" id="UP000316614">
    <property type="component" value="Chromosome"/>
</dbReference>
<dbReference type="InterPro" id="IPR014755">
    <property type="entry name" value="Cu-Rt/internalin_Ig-like"/>
</dbReference>
<dbReference type="EMBL" id="CP041253">
    <property type="protein sequence ID" value="QDH78097.1"/>
    <property type="molecule type" value="Genomic_DNA"/>
</dbReference>
<keyword evidence="5" id="KW-1185">Reference proteome</keyword>